<accession>A0A0E9SKW3</accession>
<dbReference type="AlphaFoldDB" id="A0A0E9SKW3"/>
<organism evidence="1">
    <name type="scientific">Anguilla anguilla</name>
    <name type="common">European freshwater eel</name>
    <name type="synonym">Muraena anguilla</name>
    <dbReference type="NCBI Taxonomy" id="7936"/>
    <lineage>
        <taxon>Eukaryota</taxon>
        <taxon>Metazoa</taxon>
        <taxon>Chordata</taxon>
        <taxon>Craniata</taxon>
        <taxon>Vertebrata</taxon>
        <taxon>Euteleostomi</taxon>
        <taxon>Actinopterygii</taxon>
        <taxon>Neopterygii</taxon>
        <taxon>Teleostei</taxon>
        <taxon>Anguilliformes</taxon>
        <taxon>Anguillidae</taxon>
        <taxon>Anguilla</taxon>
    </lineage>
</organism>
<proteinExistence type="predicted"/>
<protein>
    <submittedName>
        <fullName evidence="1">Uncharacterized protein</fullName>
    </submittedName>
</protein>
<name>A0A0E9SKW3_ANGAN</name>
<reference evidence="1" key="2">
    <citation type="journal article" date="2015" name="Fish Shellfish Immunol.">
        <title>Early steps in the European eel (Anguilla anguilla)-Vibrio vulnificus interaction in the gills: Role of the RtxA13 toxin.</title>
        <authorList>
            <person name="Callol A."/>
            <person name="Pajuelo D."/>
            <person name="Ebbesson L."/>
            <person name="Teles M."/>
            <person name="MacKenzie S."/>
            <person name="Amaro C."/>
        </authorList>
    </citation>
    <scope>NUCLEOTIDE SEQUENCE</scope>
</reference>
<dbReference type="EMBL" id="GBXM01067419">
    <property type="protein sequence ID" value="JAH41158.1"/>
    <property type="molecule type" value="Transcribed_RNA"/>
</dbReference>
<sequence>MCQYWYSESIIATHGYMAILGFGFNIGVRTA</sequence>
<reference evidence="1" key="1">
    <citation type="submission" date="2014-11" db="EMBL/GenBank/DDBJ databases">
        <authorList>
            <person name="Amaro Gonzalez C."/>
        </authorList>
    </citation>
    <scope>NUCLEOTIDE SEQUENCE</scope>
</reference>
<evidence type="ECO:0000313" key="1">
    <source>
        <dbReference type="EMBL" id="JAH41158.1"/>
    </source>
</evidence>